<reference evidence="2 3" key="1">
    <citation type="submission" date="2017-08" db="EMBL/GenBank/DDBJ databases">
        <title>Infants hospitalized years apart are colonized by the same room-sourced microbial strains.</title>
        <authorList>
            <person name="Brooks B."/>
            <person name="Olm M.R."/>
            <person name="Firek B.A."/>
            <person name="Baker R."/>
            <person name="Thomas B.C."/>
            <person name="Morowitz M.J."/>
            <person name="Banfield J.F."/>
        </authorList>
    </citation>
    <scope>NUCLEOTIDE SEQUENCE [LARGE SCALE GENOMIC DNA]</scope>
    <source>
        <strain evidence="2">S2_003_000_R2_4</strain>
    </source>
</reference>
<feature type="region of interest" description="Disordered" evidence="1">
    <location>
        <begin position="55"/>
        <end position="115"/>
    </location>
</feature>
<dbReference type="Proteomes" id="UP000249393">
    <property type="component" value="Unassembled WGS sequence"/>
</dbReference>
<evidence type="ECO:0000256" key="1">
    <source>
        <dbReference type="SAM" id="MobiDB-lite"/>
    </source>
</evidence>
<accession>A0A2W5WDX4</accession>
<evidence type="ECO:0000313" key="3">
    <source>
        <dbReference type="Proteomes" id="UP000249393"/>
    </source>
</evidence>
<proteinExistence type="predicted"/>
<gene>
    <name evidence="2" type="ORF">DI526_18575</name>
</gene>
<comment type="caution">
    <text evidence="2">The sequence shown here is derived from an EMBL/GenBank/DDBJ whole genome shotgun (WGS) entry which is preliminary data.</text>
</comment>
<organism evidence="2 3">
    <name type="scientific">Caulobacter segnis</name>
    <dbReference type="NCBI Taxonomy" id="88688"/>
    <lineage>
        <taxon>Bacteria</taxon>
        <taxon>Pseudomonadati</taxon>
        <taxon>Pseudomonadota</taxon>
        <taxon>Alphaproteobacteria</taxon>
        <taxon>Caulobacterales</taxon>
        <taxon>Caulobacteraceae</taxon>
        <taxon>Caulobacter</taxon>
    </lineage>
</organism>
<evidence type="ECO:0000313" key="2">
    <source>
        <dbReference type="EMBL" id="PZR31798.1"/>
    </source>
</evidence>
<feature type="compositionally biased region" description="Polar residues" evidence="1">
    <location>
        <begin position="1"/>
        <end position="12"/>
    </location>
</feature>
<sequence>MAPTSPESSRFPQLSRRTDASLSTWRARHFVTPPSGSWRAIILRKRRYIGETCKLREDPRRSRHGEGARDRPGRHVLSGPYRAGEERGGRERRRPRTAPRLGLQLHLHGRRQAWP</sequence>
<feature type="region of interest" description="Disordered" evidence="1">
    <location>
        <begin position="1"/>
        <end position="22"/>
    </location>
</feature>
<dbReference type="EMBL" id="QFQZ01000076">
    <property type="protein sequence ID" value="PZR31798.1"/>
    <property type="molecule type" value="Genomic_DNA"/>
</dbReference>
<dbReference type="AlphaFoldDB" id="A0A2W5WDX4"/>
<name>A0A2W5WDX4_9CAUL</name>
<feature type="compositionally biased region" description="Basic and acidic residues" evidence="1">
    <location>
        <begin position="55"/>
        <end position="73"/>
    </location>
</feature>
<protein>
    <submittedName>
        <fullName evidence="2">Uncharacterized protein</fullName>
    </submittedName>
</protein>